<accession>S7Q113</accession>
<keyword evidence="2" id="KW-0496">Mitochondrion</keyword>
<evidence type="ECO:0000313" key="6">
    <source>
        <dbReference type="Proteomes" id="UP000030669"/>
    </source>
</evidence>
<evidence type="ECO:0000313" key="5">
    <source>
        <dbReference type="EMBL" id="EPQ53438.1"/>
    </source>
</evidence>
<dbReference type="PANTHER" id="PTHR28074">
    <property type="entry name" value="ATP SYNTHASE SUBUNIT K, MITOCHONDRIAL"/>
    <property type="match status" value="1"/>
</dbReference>
<dbReference type="InterPro" id="IPR021278">
    <property type="entry name" value="ATP19"/>
</dbReference>
<dbReference type="GO" id="GO:0031966">
    <property type="term" value="C:mitochondrial membrane"/>
    <property type="evidence" value="ECO:0007669"/>
    <property type="project" value="UniProtKB-SubCell"/>
</dbReference>
<gene>
    <name evidence="5" type="ORF">GLOTRDRAFT_100603</name>
</gene>
<dbReference type="PANTHER" id="PTHR28074:SF1">
    <property type="entry name" value="ATP SYNTHASE SUBUNIT K, MITOCHONDRIAL"/>
    <property type="match status" value="1"/>
</dbReference>
<dbReference type="Proteomes" id="UP000030669">
    <property type="component" value="Unassembled WGS sequence"/>
</dbReference>
<dbReference type="STRING" id="670483.S7Q113"/>
<feature type="transmembrane region" description="Helical" evidence="4">
    <location>
        <begin position="15"/>
        <end position="34"/>
    </location>
</feature>
<protein>
    <recommendedName>
        <fullName evidence="7">ATP synthase subunit K, mitochondrial</fullName>
    </recommendedName>
</protein>
<sequence>MASYTILGRAVKNEYLAIGTLLGTAALALGATGGKKDAPKDVKEAVKFESSSKEEADFIKKYIEEAEKDAKH</sequence>
<keyword evidence="3 4" id="KW-0472">Membrane</keyword>
<comment type="subcellular location">
    <subcellularLocation>
        <location evidence="1">Mitochondrion membrane</location>
    </subcellularLocation>
</comment>
<keyword evidence="4" id="KW-0812">Transmembrane</keyword>
<evidence type="ECO:0000256" key="3">
    <source>
        <dbReference type="ARBA" id="ARBA00023136"/>
    </source>
</evidence>
<dbReference type="Pfam" id="PF11022">
    <property type="entry name" value="ATP19"/>
    <property type="match status" value="1"/>
</dbReference>
<dbReference type="GeneID" id="19298380"/>
<dbReference type="OMA" id="TQMGGSK"/>
<dbReference type="EMBL" id="KB469305">
    <property type="protein sequence ID" value="EPQ53438.1"/>
    <property type="molecule type" value="Genomic_DNA"/>
</dbReference>
<dbReference type="RefSeq" id="XP_007867782.1">
    <property type="nucleotide sequence ID" value="XM_007869591.1"/>
</dbReference>
<evidence type="ECO:0008006" key="7">
    <source>
        <dbReference type="Google" id="ProtNLM"/>
    </source>
</evidence>
<reference evidence="5 6" key="1">
    <citation type="journal article" date="2012" name="Science">
        <title>The Paleozoic origin of enzymatic lignin decomposition reconstructed from 31 fungal genomes.</title>
        <authorList>
            <person name="Floudas D."/>
            <person name="Binder M."/>
            <person name="Riley R."/>
            <person name="Barry K."/>
            <person name="Blanchette R.A."/>
            <person name="Henrissat B."/>
            <person name="Martinez A.T."/>
            <person name="Otillar R."/>
            <person name="Spatafora J.W."/>
            <person name="Yadav J.S."/>
            <person name="Aerts A."/>
            <person name="Benoit I."/>
            <person name="Boyd A."/>
            <person name="Carlson A."/>
            <person name="Copeland A."/>
            <person name="Coutinho P.M."/>
            <person name="de Vries R.P."/>
            <person name="Ferreira P."/>
            <person name="Findley K."/>
            <person name="Foster B."/>
            <person name="Gaskell J."/>
            <person name="Glotzer D."/>
            <person name="Gorecki P."/>
            <person name="Heitman J."/>
            <person name="Hesse C."/>
            <person name="Hori C."/>
            <person name="Igarashi K."/>
            <person name="Jurgens J.A."/>
            <person name="Kallen N."/>
            <person name="Kersten P."/>
            <person name="Kohler A."/>
            <person name="Kuees U."/>
            <person name="Kumar T.K.A."/>
            <person name="Kuo A."/>
            <person name="LaButti K."/>
            <person name="Larrondo L.F."/>
            <person name="Lindquist E."/>
            <person name="Ling A."/>
            <person name="Lombard V."/>
            <person name="Lucas S."/>
            <person name="Lundell T."/>
            <person name="Martin R."/>
            <person name="McLaughlin D.J."/>
            <person name="Morgenstern I."/>
            <person name="Morin E."/>
            <person name="Murat C."/>
            <person name="Nagy L.G."/>
            <person name="Nolan M."/>
            <person name="Ohm R.A."/>
            <person name="Patyshakuliyeva A."/>
            <person name="Rokas A."/>
            <person name="Ruiz-Duenas F.J."/>
            <person name="Sabat G."/>
            <person name="Salamov A."/>
            <person name="Samejima M."/>
            <person name="Schmutz J."/>
            <person name="Slot J.C."/>
            <person name="St John F."/>
            <person name="Stenlid J."/>
            <person name="Sun H."/>
            <person name="Sun S."/>
            <person name="Syed K."/>
            <person name="Tsang A."/>
            <person name="Wiebenga A."/>
            <person name="Young D."/>
            <person name="Pisabarro A."/>
            <person name="Eastwood D.C."/>
            <person name="Martin F."/>
            <person name="Cullen D."/>
            <person name="Grigoriev I.V."/>
            <person name="Hibbett D.S."/>
        </authorList>
    </citation>
    <scope>NUCLEOTIDE SEQUENCE [LARGE SCALE GENOMIC DNA]</scope>
    <source>
        <strain evidence="5 6">ATCC 11539</strain>
    </source>
</reference>
<keyword evidence="4" id="KW-1133">Transmembrane helix</keyword>
<dbReference type="GO" id="GO:0015986">
    <property type="term" value="P:proton motive force-driven ATP synthesis"/>
    <property type="evidence" value="ECO:0007669"/>
    <property type="project" value="TreeGrafter"/>
</dbReference>
<organism evidence="5 6">
    <name type="scientific">Gloeophyllum trabeum (strain ATCC 11539 / FP-39264 / Madison 617)</name>
    <name type="common">Brown rot fungus</name>
    <dbReference type="NCBI Taxonomy" id="670483"/>
    <lineage>
        <taxon>Eukaryota</taxon>
        <taxon>Fungi</taxon>
        <taxon>Dikarya</taxon>
        <taxon>Basidiomycota</taxon>
        <taxon>Agaricomycotina</taxon>
        <taxon>Agaricomycetes</taxon>
        <taxon>Gloeophyllales</taxon>
        <taxon>Gloeophyllaceae</taxon>
        <taxon>Gloeophyllum</taxon>
    </lineage>
</organism>
<evidence type="ECO:0000256" key="4">
    <source>
        <dbReference type="SAM" id="Phobius"/>
    </source>
</evidence>
<keyword evidence="6" id="KW-1185">Reference proteome</keyword>
<proteinExistence type="predicted"/>
<dbReference type="KEGG" id="gtr:GLOTRDRAFT_100603"/>
<dbReference type="eggNOG" id="ENOG502SVXW">
    <property type="taxonomic scope" value="Eukaryota"/>
</dbReference>
<dbReference type="AlphaFoldDB" id="S7Q113"/>
<evidence type="ECO:0000256" key="1">
    <source>
        <dbReference type="ARBA" id="ARBA00004325"/>
    </source>
</evidence>
<dbReference type="OrthoDB" id="2094445at2759"/>
<evidence type="ECO:0000256" key="2">
    <source>
        <dbReference type="ARBA" id="ARBA00023128"/>
    </source>
</evidence>
<name>S7Q113_GLOTA</name>
<dbReference type="HOGENOM" id="CLU_172736_0_1_1"/>